<keyword evidence="1" id="KW-1133">Transmembrane helix</keyword>
<dbReference type="AlphaFoldDB" id="A0A839T1Y4"/>
<feature type="transmembrane region" description="Helical" evidence="1">
    <location>
        <begin position="37"/>
        <end position="55"/>
    </location>
</feature>
<reference evidence="2 3" key="1">
    <citation type="submission" date="2020-08" db="EMBL/GenBank/DDBJ databases">
        <title>Genomic Encyclopedia of Type Strains, Phase III (KMG-III): the genomes of soil and plant-associated and newly described type strains.</title>
        <authorList>
            <person name="Whitman W."/>
        </authorList>
    </citation>
    <scope>NUCLEOTIDE SEQUENCE [LARGE SCALE GENOMIC DNA]</scope>
    <source>
        <strain evidence="2 3">CECT 4462</strain>
    </source>
</reference>
<organism evidence="2 3">
    <name type="scientific">Azomonas macrocytogenes</name>
    <name type="common">Azotobacter macrocytogenes</name>
    <dbReference type="NCBI Taxonomy" id="69962"/>
    <lineage>
        <taxon>Bacteria</taxon>
        <taxon>Pseudomonadati</taxon>
        <taxon>Pseudomonadota</taxon>
        <taxon>Gammaproteobacteria</taxon>
        <taxon>Pseudomonadales</taxon>
        <taxon>Pseudomonadaceae</taxon>
        <taxon>Azomonas</taxon>
    </lineage>
</organism>
<sequence length="149" mass="16237">MLLDDQGSGLAWAGPGQPVCSRRYAGTYEEQHMEQTFTILLVLTAGLAAGAVIGYRQGRSTVSNLCIHADNSASGAEILDSDQSDLINHFNAPASLPQQMIPREEKQSYQPYHTLLPKPAESLEPPKDYVPKHADACDPYEEFGLDGAY</sequence>
<evidence type="ECO:0000313" key="3">
    <source>
        <dbReference type="Proteomes" id="UP000549250"/>
    </source>
</evidence>
<comment type="caution">
    <text evidence="2">The sequence shown here is derived from an EMBL/GenBank/DDBJ whole genome shotgun (WGS) entry which is preliminary data.</text>
</comment>
<accession>A0A839T1Y4</accession>
<keyword evidence="3" id="KW-1185">Reference proteome</keyword>
<dbReference type="Proteomes" id="UP000549250">
    <property type="component" value="Unassembled WGS sequence"/>
</dbReference>
<protein>
    <submittedName>
        <fullName evidence="2">Uncharacterized membrane-anchored protein YhcB (DUF1043 family)</fullName>
    </submittedName>
</protein>
<evidence type="ECO:0000256" key="1">
    <source>
        <dbReference type="SAM" id="Phobius"/>
    </source>
</evidence>
<gene>
    <name evidence="2" type="ORF">FHR87_000777</name>
</gene>
<evidence type="ECO:0000313" key="2">
    <source>
        <dbReference type="EMBL" id="MBB3102404.1"/>
    </source>
</evidence>
<proteinExistence type="predicted"/>
<keyword evidence="1" id="KW-0472">Membrane</keyword>
<name>A0A839T1Y4_AZOMA</name>
<keyword evidence="1" id="KW-0812">Transmembrane</keyword>
<dbReference type="EMBL" id="JACHXI010000002">
    <property type="protein sequence ID" value="MBB3102404.1"/>
    <property type="molecule type" value="Genomic_DNA"/>
</dbReference>